<dbReference type="PROSITE" id="PS50987">
    <property type="entry name" value="HTH_ARSR_2"/>
    <property type="match status" value="1"/>
</dbReference>
<dbReference type="SUPFAM" id="SSF46785">
    <property type="entry name" value="Winged helix' DNA-binding domain"/>
    <property type="match status" value="1"/>
</dbReference>
<organism evidence="3 4">
    <name type="scientific">Streptoalloteichus hindustanus</name>
    <dbReference type="NCBI Taxonomy" id="2017"/>
    <lineage>
        <taxon>Bacteria</taxon>
        <taxon>Bacillati</taxon>
        <taxon>Actinomycetota</taxon>
        <taxon>Actinomycetes</taxon>
        <taxon>Pseudonocardiales</taxon>
        <taxon>Pseudonocardiaceae</taxon>
        <taxon>Streptoalloteichus</taxon>
    </lineage>
</organism>
<dbReference type="GO" id="GO:0032791">
    <property type="term" value="F:lead ion binding"/>
    <property type="evidence" value="ECO:0007669"/>
    <property type="project" value="TreeGrafter"/>
</dbReference>
<dbReference type="GO" id="GO:0003700">
    <property type="term" value="F:DNA-binding transcription factor activity"/>
    <property type="evidence" value="ECO:0007669"/>
    <property type="project" value="InterPro"/>
</dbReference>
<name>A0A1M4Z8H3_STRHI</name>
<dbReference type="InterPro" id="IPR001845">
    <property type="entry name" value="HTH_ArsR_DNA-bd_dom"/>
</dbReference>
<dbReference type="GO" id="GO:0010288">
    <property type="term" value="P:response to lead ion"/>
    <property type="evidence" value="ECO:0007669"/>
    <property type="project" value="TreeGrafter"/>
</dbReference>
<evidence type="ECO:0000256" key="1">
    <source>
        <dbReference type="SAM" id="MobiDB-lite"/>
    </source>
</evidence>
<dbReference type="InterPro" id="IPR036390">
    <property type="entry name" value="WH_DNA-bd_sf"/>
</dbReference>
<evidence type="ECO:0000313" key="4">
    <source>
        <dbReference type="Proteomes" id="UP000184501"/>
    </source>
</evidence>
<accession>A0A1M4Z8H3</accession>
<dbReference type="EMBL" id="FQVN01000002">
    <property type="protein sequence ID" value="SHF14321.1"/>
    <property type="molecule type" value="Genomic_DNA"/>
</dbReference>
<dbReference type="GO" id="GO:0003677">
    <property type="term" value="F:DNA binding"/>
    <property type="evidence" value="ECO:0007669"/>
    <property type="project" value="TreeGrafter"/>
</dbReference>
<dbReference type="Gene3D" id="1.10.10.10">
    <property type="entry name" value="Winged helix-like DNA-binding domain superfamily/Winged helix DNA-binding domain"/>
    <property type="match status" value="1"/>
</dbReference>
<gene>
    <name evidence="3" type="ORF">SAMN05444320_102642</name>
</gene>
<dbReference type="CDD" id="cd00090">
    <property type="entry name" value="HTH_ARSR"/>
    <property type="match status" value="1"/>
</dbReference>
<protein>
    <submittedName>
        <fullName evidence="3">Transcriptional regulator, ArsR family</fullName>
    </submittedName>
</protein>
<feature type="domain" description="HTH arsR-type" evidence="2">
    <location>
        <begin position="59"/>
        <end position="154"/>
    </location>
</feature>
<sequence length="295" mass="32043">MRFGDPSEFRLDNRTTGVPGYNTGGSSTTDSGAANCVWITTKDSPNDVSARAETCVAYRGGVENVDLAAVAAVLADRSRAAMCLALLDGRAWTVGELARVAGIAPSSASEHVSRLREARFVETIRQGRHHYVRITDPKVADLVERLAEHAEGRPVRGLRANLRANRLAFARHCYDHLAGRLGVALRDGMLHKGLIDTTDGLTLTPTGRTVLTDLGVPIPQRPRRPLLRDCLDWTERREHLAGALPAAILRHALDQGWLEPGEGRALRPTRTATTPFTHLGIPLPTLTPTPHLHAV</sequence>
<dbReference type="AlphaFoldDB" id="A0A1M4Z8H3"/>
<dbReference type="InterPro" id="IPR036388">
    <property type="entry name" value="WH-like_DNA-bd_sf"/>
</dbReference>
<proteinExistence type="predicted"/>
<reference evidence="3 4" key="1">
    <citation type="submission" date="2016-11" db="EMBL/GenBank/DDBJ databases">
        <authorList>
            <person name="Jaros S."/>
            <person name="Januszkiewicz K."/>
            <person name="Wedrychowicz H."/>
        </authorList>
    </citation>
    <scope>NUCLEOTIDE SEQUENCE [LARGE SCALE GENOMIC DNA]</scope>
    <source>
        <strain evidence="3 4">DSM 44523</strain>
    </source>
</reference>
<evidence type="ECO:0000259" key="2">
    <source>
        <dbReference type="PROSITE" id="PS50987"/>
    </source>
</evidence>
<dbReference type="PANTHER" id="PTHR39168:SF1">
    <property type="entry name" value="TRANSCRIPTIONAL REGULATORY PROTEIN"/>
    <property type="match status" value="1"/>
</dbReference>
<keyword evidence="4" id="KW-1185">Reference proteome</keyword>
<dbReference type="SMART" id="SM00418">
    <property type="entry name" value="HTH_ARSR"/>
    <property type="match status" value="1"/>
</dbReference>
<dbReference type="Pfam" id="PF12840">
    <property type="entry name" value="HTH_20"/>
    <property type="match status" value="1"/>
</dbReference>
<evidence type="ECO:0000313" key="3">
    <source>
        <dbReference type="EMBL" id="SHF14321.1"/>
    </source>
</evidence>
<dbReference type="GO" id="GO:0097063">
    <property type="term" value="F:cadmium ion sensor activity"/>
    <property type="evidence" value="ECO:0007669"/>
    <property type="project" value="TreeGrafter"/>
</dbReference>
<feature type="compositionally biased region" description="Basic and acidic residues" evidence="1">
    <location>
        <begin position="1"/>
        <end position="13"/>
    </location>
</feature>
<feature type="region of interest" description="Disordered" evidence="1">
    <location>
        <begin position="1"/>
        <end position="26"/>
    </location>
</feature>
<dbReference type="GO" id="GO:0046686">
    <property type="term" value="P:response to cadmium ion"/>
    <property type="evidence" value="ECO:0007669"/>
    <property type="project" value="TreeGrafter"/>
</dbReference>
<dbReference type="Proteomes" id="UP000184501">
    <property type="component" value="Unassembled WGS sequence"/>
</dbReference>
<dbReference type="InterPro" id="IPR011991">
    <property type="entry name" value="ArsR-like_HTH"/>
</dbReference>
<dbReference type="InterPro" id="IPR052543">
    <property type="entry name" value="HTH_Metal-responsive_Reg"/>
</dbReference>
<dbReference type="PANTHER" id="PTHR39168">
    <property type="entry name" value="TRANSCRIPTIONAL REGULATOR-RELATED"/>
    <property type="match status" value="1"/>
</dbReference>